<sequence length="214" mass="24670">MNGFRLIADLLHLLSYLLLLLKIYTSRSAAGISQKTQFLYLLVFATRYLDLFVVFRSLYNSGMKIVFLACSGYVTYKMQVPPLNATWDREADRFPILYLIVPAAVLSLLFHYDWSLFELLWTFSEYLEAGAILPQLLLLQRTGEASTLTSHYIMALGAYRGFYIINWIYRFVVEGHFDPISAISGIIQTGLYADFFYIYFKKVVQGGQRFQLPA</sequence>
<keyword evidence="9 11" id="KW-0472">Membrane</keyword>
<evidence type="ECO:0000256" key="3">
    <source>
        <dbReference type="ARBA" id="ARBA00022448"/>
    </source>
</evidence>
<keyword evidence="3" id="KW-0813">Transport</keyword>
<dbReference type="Pfam" id="PF00810">
    <property type="entry name" value="ER_lumen_recept"/>
    <property type="match status" value="1"/>
</dbReference>
<evidence type="ECO:0000256" key="5">
    <source>
        <dbReference type="ARBA" id="ARBA00022824"/>
    </source>
</evidence>
<dbReference type="GO" id="GO:0046923">
    <property type="term" value="F:ER retention sequence binding"/>
    <property type="evidence" value="ECO:0007669"/>
    <property type="project" value="InterPro"/>
</dbReference>
<dbReference type="Proteomes" id="UP000274922">
    <property type="component" value="Unassembled WGS sequence"/>
</dbReference>
<reference evidence="12" key="3">
    <citation type="submission" date="2018-08" db="EMBL/GenBank/DDBJ databases">
        <title>Leveraging single-cell genomics to expand the Fungal Tree of Life.</title>
        <authorList>
            <consortium name="DOE Joint Genome Institute"/>
            <person name="Ahrendt S.R."/>
            <person name="Quandt C.A."/>
            <person name="Ciobanu D."/>
            <person name="Clum A."/>
            <person name="Salamov A."/>
            <person name="Andreopoulos B."/>
            <person name="Cheng J.-F."/>
            <person name="Woyke T."/>
            <person name="Pelin A."/>
            <person name="Henrissat B."/>
            <person name="Reynolds N."/>
            <person name="Benny G.L."/>
            <person name="Smith M.E."/>
            <person name="James T.Y."/>
            <person name="Grigoriev I.V."/>
        </authorList>
    </citation>
    <scope>NUCLEOTIDE SEQUENCE</scope>
    <source>
        <strain evidence="12">ATCC 52028</strain>
    </source>
</reference>
<dbReference type="EMBL" id="ML009245">
    <property type="protein sequence ID" value="RKO97508.1"/>
    <property type="molecule type" value="Genomic_DNA"/>
</dbReference>
<dbReference type="Proteomes" id="UP000268535">
    <property type="component" value="Unassembled WGS sequence"/>
</dbReference>
<keyword evidence="10 12" id="KW-0675">Receptor</keyword>
<comment type="similarity">
    <text evidence="2">Belongs to the ERD2 family.</text>
</comment>
<keyword evidence="15" id="KW-1185">Reference proteome</keyword>
<dbReference type="OrthoDB" id="7694678at2759"/>
<gene>
    <name evidence="12" type="ORF">CAUPRSCDRAFT_6400</name>
    <name evidence="13" type="ORF">CXG81DRAFT_20445</name>
</gene>
<evidence type="ECO:0000256" key="8">
    <source>
        <dbReference type="ARBA" id="ARBA00022989"/>
    </source>
</evidence>
<name>A0A4V1IU65_9FUNG</name>
<evidence type="ECO:0000256" key="6">
    <source>
        <dbReference type="ARBA" id="ARBA00022892"/>
    </source>
</evidence>
<evidence type="ECO:0000313" key="12">
    <source>
        <dbReference type="EMBL" id="RKO97508.1"/>
    </source>
</evidence>
<reference evidence="13" key="2">
    <citation type="submission" date="2018-04" db="EMBL/GenBank/DDBJ databases">
        <title>Leveraging single-cell genomics to expand the Fungal Tree of Life.</title>
        <authorList>
            <consortium name="DOE Joint Genome Institute"/>
            <person name="Ahrendt S.R."/>
            <person name="Quandt C.A."/>
            <person name="Ciobanu D."/>
            <person name="Clum A."/>
            <person name="Salamov A."/>
            <person name="Andreopoulos B."/>
            <person name="Cheng J.-F."/>
            <person name="Woyke T."/>
            <person name="Pelin A."/>
            <person name="Henrissat B."/>
            <person name="Benny G.L."/>
            <person name="Smith M.E."/>
            <person name="James T.Y."/>
            <person name="Grigoriev I.V."/>
        </authorList>
    </citation>
    <scope>NUCLEOTIDE SEQUENCE</scope>
    <source>
        <strain evidence="13">ATCC 52028</strain>
    </source>
</reference>
<feature type="transmembrane region" description="Helical" evidence="11">
    <location>
        <begin position="181"/>
        <end position="200"/>
    </location>
</feature>
<comment type="subcellular location">
    <subcellularLocation>
        <location evidence="1">Endoplasmic reticulum membrane</location>
        <topology evidence="1">Multi-pass membrane protein</topology>
    </subcellularLocation>
</comment>
<evidence type="ECO:0000313" key="15">
    <source>
        <dbReference type="Proteomes" id="UP000274922"/>
    </source>
</evidence>
<dbReference type="GO" id="GO:0005789">
    <property type="term" value="C:endoplasmic reticulum membrane"/>
    <property type="evidence" value="ECO:0007669"/>
    <property type="project" value="UniProtKB-SubCell"/>
</dbReference>
<keyword evidence="8 11" id="KW-1133">Transmembrane helix</keyword>
<evidence type="ECO:0000256" key="1">
    <source>
        <dbReference type="ARBA" id="ARBA00004477"/>
    </source>
</evidence>
<proteinExistence type="inferred from homology"/>
<dbReference type="PROSITE" id="PS00951">
    <property type="entry name" value="ER_LUMEN_RECEPTOR_1"/>
    <property type="match status" value="1"/>
</dbReference>
<dbReference type="EMBL" id="ML014282">
    <property type="protein sequence ID" value="RKO99478.1"/>
    <property type="molecule type" value="Genomic_DNA"/>
</dbReference>
<accession>A0A4V1IU65</accession>
<evidence type="ECO:0000256" key="9">
    <source>
        <dbReference type="ARBA" id="ARBA00023136"/>
    </source>
</evidence>
<protein>
    <submittedName>
        <fullName evidence="12">Putative ER lumen protein retaining receptor C28H8.4</fullName>
    </submittedName>
</protein>
<reference evidence="14 15" key="1">
    <citation type="journal article" date="2018" name="Nat. Microbiol.">
        <title>Leveraging single-cell genomics to expand the fungal tree of life.</title>
        <authorList>
            <person name="Ahrendt S.R."/>
            <person name="Quandt C.A."/>
            <person name="Ciobanu D."/>
            <person name="Clum A."/>
            <person name="Salamov A."/>
            <person name="Andreopoulos B."/>
            <person name="Cheng J.F."/>
            <person name="Woyke T."/>
            <person name="Pelin A."/>
            <person name="Henrissat B."/>
            <person name="Reynolds N.K."/>
            <person name="Benny G.L."/>
            <person name="Smith M.E."/>
            <person name="James T.Y."/>
            <person name="Grigoriev I.V."/>
        </authorList>
    </citation>
    <scope>NUCLEOTIDE SEQUENCE [LARGE SCALE GENOMIC DNA]</scope>
    <source>
        <strain evidence="14 15">ATCC 52028</strain>
    </source>
</reference>
<dbReference type="PANTHER" id="PTHR10585">
    <property type="entry name" value="ER LUMEN PROTEIN RETAINING RECEPTOR"/>
    <property type="match status" value="1"/>
</dbReference>
<dbReference type="InterPro" id="IPR000133">
    <property type="entry name" value="ER_ret_rcpt"/>
</dbReference>
<dbReference type="GO" id="GO:0015031">
    <property type="term" value="P:protein transport"/>
    <property type="evidence" value="ECO:0007669"/>
    <property type="project" value="UniProtKB-KW"/>
</dbReference>
<keyword evidence="6" id="KW-0931">ER-Golgi transport</keyword>
<dbReference type="STRING" id="1555241.A0A4V1IU65"/>
<feature type="transmembrane region" description="Helical" evidence="11">
    <location>
        <begin position="151"/>
        <end position="169"/>
    </location>
</feature>
<keyword evidence="5" id="KW-0256">Endoplasmic reticulum</keyword>
<evidence type="ECO:0000313" key="13">
    <source>
        <dbReference type="EMBL" id="RKO99478.1"/>
    </source>
</evidence>
<feature type="transmembrane region" description="Helical" evidence="11">
    <location>
        <begin position="96"/>
        <end position="114"/>
    </location>
</feature>
<dbReference type="GO" id="GO:0006621">
    <property type="term" value="P:protein retention in ER lumen"/>
    <property type="evidence" value="ECO:0007669"/>
    <property type="project" value="InterPro"/>
</dbReference>
<dbReference type="GO" id="GO:0016192">
    <property type="term" value="P:vesicle-mediated transport"/>
    <property type="evidence" value="ECO:0007669"/>
    <property type="project" value="UniProtKB-KW"/>
</dbReference>
<keyword evidence="7" id="KW-0653">Protein transport</keyword>
<evidence type="ECO:0000256" key="10">
    <source>
        <dbReference type="ARBA" id="ARBA00023170"/>
    </source>
</evidence>
<dbReference type="PRINTS" id="PR00660">
    <property type="entry name" value="ERLUMENR"/>
</dbReference>
<organism evidence="13 15">
    <name type="scientific">Caulochytrium protostelioides</name>
    <dbReference type="NCBI Taxonomy" id="1555241"/>
    <lineage>
        <taxon>Eukaryota</taxon>
        <taxon>Fungi</taxon>
        <taxon>Fungi incertae sedis</taxon>
        <taxon>Chytridiomycota</taxon>
        <taxon>Chytridiomycota incertae sedis</taxon>
        <taxon>Chytridiomycetes</taxon>
        <taxon>Caulochytriales</taxon>
        <taxon>Caulochytriaceae</taxon>
        <taxon>Caulochytrium</taxon>
    </lineage>
</organism>
<dbReference type="AlphaFoldDB" id="A0A4V1IU65"/>
<evidence type="ECO:0000256" key="2">
    <source>
        <dbReference type="ARBA" id="ARBA00010120"/>
    </source>
</evidence>
<keyword evidence="4 11" id="KW-0812">Transmembrane</keyword>
<evidence type="ECO:0000256" key="7">
    <source>
        <dbReference type="ARBA" id="ARBA00022927"/>
    </source>
</evidence>
<evidence type="ECO:0000256" key="11">
    <source>
        <dbReference type="SAM" id="Phobius"/>
    </source>
</evidence>
<evidence type="ECO:0000256" key="4">
    <source>
        <dbReference type="ARBA" id="ARBA00022692"/>
    </source>
</evidence>
<evidence type="ECO:0000313" key="14">
    <source>
        <dbReference type="Proteomes" id="UP000268535"/>
    </source>
</evidence>